<dbReference type="Proteomes" id="UP001500542">
    <property type="component" value="Unassembled WGS sequence"/>
</dbReference>
<dbReference type="NCBIfam" id="TIGR00374">
    <property type="entry name" value="flippase-like domain"/>
    <property type="match status" value="1"/>
</dbReference>
<organism evidence="7 8">
    <name type="scientific">Kribbella koreensis</name>
    <dbReference type="NCBI Taxonomy" id="57909"/>
    <lineage>
        <taxon>Bacteria</taxon>
        <taxon>Bacillati</taxon>
        <taxon>Actinomycetota</taxon>
        <taxon>Actinomycetes</taxon>
        <taxon>Propionibacteriales</taxon>
        <taxon>Kribbellaceae</taxon>
        <taxon>Kribbella</taxon>
    </lineage>
</organism>
<evidence type="ECO:0000256" key="6">
    <source>
        <dbReference type="SAM" id="Phobius"/>
    </source>
</evidence>
<gene>
    <name evidence="7" type="ORF">GCM10009554_08900</name>
</gene>
<dbReference type="PANTHER" id="PTHR39087">
    <property type="entry name" value="UPF0104 MEMBRANE PROTEIN MJ1595"/>
    <property type="match status" value="1"/>
</dbReference>
<evidence type="ECO:0000313" key="7">
    <source>
        <dbReference type="EMBL" id="GAA0927776.1"/>
    </source>
</evidence>
<feature type="transmembrane region" description="Helical" evidence="6">
    <location>
        <begin position="218"/>
        <end position="237"/>
    </location>
</feature>
<feature type="transmembrane region" description="Helical" evidence="6">
    <location>
        <begin position="274"/>
        <end position="294"/>
    </location>
</feature>
<name>A0ABP3ZVJ6_9ACTN</name>
<proteinExistence type="predicted"/>
<keyword evidence="4 6" id="KW-1133">Transmembrane helix</keyword>
<feature type="transmembrane region" description="Helical" evidence="6">
    <location>
        <begin position="116"/>
        <end position="143"/>
    </location>
</feature>
<feature type="transmembrane region" description="Helical" evidence="6">
    <location>
        <begin position="243"/>
        <end position="262"/>
    </location>
</feature>
<evidence type="ECO:0000256" key="3">
    <source>
        <dbReference type="ARBA" id="ARBA00022692"/>
    </source>
</evidence>
<comment type="caution">
    <text evidence="7">The sequence shown here is derived from an EMBL/GenBank/DDBJ whole genome shotgun (WGS) entry which is preliminary data.</text>
</comment>
<evidence type="ECO:0008006" key="9">
    <source>
        <dbReference type="Google" id="ProtNLM"/>
    </source>
</evidence>
<evidence type="ECO:0000256" key="4">
    <source>
        <dbReference type="ARBA" id="ARBA00022989"/>
    </source>
</evidence>
<comment type="subcellular location">
    <subcellularLocation>
        <location evidence="1">Cell membrane</location>
        <topology evidence="1">Multi-pass membrane protein</topology>
    </subcellularLocation>
</comment>
<protein>
    <recommendedName>
        <fullName evidence="9">Flippase-like domain-containing protein</fullName>
    </recommendedName>
</protein>
<keyword evidence="8" id="KW-1185">Reference proteome</keyword>
<evidence type="ECO:0000256" key="2">
    <source>
        <dbReference type="ARBA" id="ARBA00022475"/>
    </source>
</evidence>
<keyword evidence="5 6" id="KW-0472">Membrane</keyword>
<feature type="transmembrane region" description="Helical" evidence="6">
    <location>
        <begin position="6"/>
        <end position="23"/>
    </location>
</feature>
<keyword evidence="2" id="KW-1003">Cell membrane</keyword>
<dbReference type="Pfam" id="PF03706">
    <property type="entry name" value="LPG_synthase_TM"/>
    <property type="match status" value="1"/>
</dbReference>
<feature type="transmembrane region" description="Helical" evidence="6">
    <location>
        <begin position="149"/>
        <end position="169"/>
    </location>
</feature>
<dbReference type="EMBL" id="BAAAHK010000003">
    <property type="protein sequence ID" value="GAA0927776.1"/>
    <property type="molecule type" value="Genomic_DNA"/>
</dbReference>
<evidence type="ECO:0000256" key="5">
    <source>
        <dbReference type="ARBA" id="ARBA00023136"/>
    </source>
</evidence>
<dbReference type="InterPro" id="IPR022791">
    <property type="entry name" value="L-PG_synthase/AglD"/>
</dbReference>
<evidence type="ECO:0000256" key="1">
    <source>
        <dbReference type="ARBA" id="ARBA00004651"/>
    </source>
</evidence>
<feature type="transmembrane region" description="Helical" evidence="6">
    <location>
        <begin position="43"/>
        <end position="61"/>
    </location>
</feature>
<dbReference type="PANTHER" id="PTHR39087:SF2">
    <property type="entry name" value="UPF0104 MEMBRANE PROTEIN MJ1595"/>
    <property type="match status" value="1"/>
</dbReference>
<keyword evidence="3 6" id="KW-0812">Transmembrane</keyword>
<sequence>MLGWLRSAVGLLVLIAVVDYLVLPRMAGTEQSLRLLQEVRPWWVAIGIALEALSLISYSMITRSVIRDDPPRFNWLLRSDLTGYGLSRVIPGGGATATALRYRLLVSGGARPADVTAAIAAQGIGCTVALAAIFWVTLVPAVFLYGPTAAYLTGWLIGALLAICGLVAIHERSRLAASAARTLQFVLRRFPRRWRPPIQAVATQLHELLRAREVRRSFAIWAVMNWLLDAAALWVFLTAFGFVMSPVALLLAYCIASLLAVLPITPGGLGVIEGVLIPTLIGFGVPGSIAVLGVVSWRLFQFWMPVPVAGLCYLSLRTPGWRERVAATPKRGGD</sequence>
<reference evidence="8" key="1">
    <citation type="journal article" date="2019" name="Int. J. Syst. Evol. Microbiol.">
        <title>The Global Catalogue of Microorganisms (GCM) 10K type strain sequencing project: providing services to taxonomists for standard genome sequencing and annotation.</title>
        <authorList>
            <consortium name="The Broad Institute Genomics Platform"/>
            <consortium name="The Broad Institute Genome Sequencing Center for Infectious Disease"/>
            <person name="Wu L."/>
            <person name="Ma J."/>
        </authorList>
    </citation>
    <scope>NUCLEOTIDE SEQUENCE [LARGE SCALE GENOMIC DNA]</scope>
    <source>
        <strain evidence="8">JCM 10977</strain>
    </source>
</reference>
<evidence type="ECO:0000313" key="8">
    <source>
        <dbReference type="Proteomes" id="UP001500542"/>
    </source>
</evidence>
<accession>A0ABP3ZVJ6</accession>